<dbReference type="AlphaFoldDB" id="A0A346AXZ3"/>
<proteinExistence type="inferred from homology"/>
<dbReference type="InterPro" id="IPR018181">
    <property type="entry name" value="Heat_shock_70_CS"/>
</dbReference>
<reference evidence="14 15" key="1">
    <citation type="submission" date="2018-05" db="EMBL/GenBank/DDBJ databases">
        <title>Complete genome sequence of Megasphaera sp. AJH120T, isolated from the ceca of a chicken.</title>
        <authorList>
            <person name="Maki J."/>
            <person name="Looft T."/>
        </authorList>
    </citation>
    <scope>NUCLEOTIDE SEQUENCE [LARGE SCALE GENOMIC DNA]</scope>
    <source>
        <strain evidence="14 15">AJH120</strain>
    </source>
</reference>
<keyword evidence="7 13" id="KW-0067">ATP-binding</keyword>
<sequence length="530" mass="58840">MGKEIGIDFGTTNTVVSYFNKKGKLRQLKYKGDEIIPSAIYFYSKNEYVIGSLAKRLIIFDNQKQAGVLNFKPKIGEKEKIVVTAENGDTFSIRPREVARLFLNEIVHGIEEKLIKEFGPIEGCIDKTVITVPAKFNSTDKAAIKKAAKDAGFKTAKLVAEPTAAAVACQEDMGLDEGDIQDKAILVYDFGGGTFDVSIIRKEGNKFQEIATNGDKNLGGNTLTDRLAEELLNRINDEYGMELPFSEDEFDESYYTMPLIHYRQNMLAIWQAADVIKEELSESAEARKVCNIWLDDGTSAMYEAEFSRNELERYISRDVQRTIDITIRTIEEAREMGVENISPIVLAGGSSNIPFVKKSLEDKLVKDEIIYGDDVSTLISRGATILAECDLADELHDGKTNVQTGIAVTSGVQYGKFQAIIPENEPLPCSKTRRFKLMHDGQQRLEIHLYECDVKNFPKAVRIDDNGITLIDTLIIDDLPAGLQKDNTVIDVEITIQKDDTLAAVATVKDGTGNTIQSGSVSVKKESDLE</sequence>
<evidence type="ECO:0000256" key="4">
    <source>
        <dbReference type="ARBA" id="ARBA00017249"/>
    </source>
</evidence>
<dbReference type="InterPro" id="IPR013126">
    <property type="entry name" value="Hsp_70_fam"/>
</dbReference>
<dbReference type="SUPFAM" id="SSF53067">
    <property type="entry name" value="Actin-like ATPase domain"/>
    <property type="match status" value="2"/>
</dbReference>
<evidence type="ECO:0000256" key="1">
    <source>
        <dbReference type="ARBA" id="ARBA00002290"/>
    </source>
</evidence>
<dbReference type="EMBL" id="CP029462">
    <property type="protein sequence ID" value="AXL20736.1"/>
    <property type="molecule type" value="Genomic_DNA"/>
</dbReference>
<evidence type="ECO:0000256" key="7">
    <source>
        <dbReference type="ARBA" id="ARBA00022840"/>
    </source>
</evidence>
<evidence type="ECO:0000256" key="9">
    <source>
        <dbReference type="ARBA" id="ARBA00023186"/>
    </source>
</evidence>
<evidence type="ECO:0000256" key="5">
    <source>
        <dbReference type="ARBA" id="ARBA00022553"/>
    </source>
</evidence>
<dbReference type="PRINTS" id="PR00301">
    <property type="entry name" value="HEATSHOCK70"/>
</dbReference>
<dbReference type="GO" id="GO:0140662">
    <property type="term" value="F:ATP-dependent protein folding chaperone"/>
    <property type="evidence" value="ECO:0007669"/>
    <property type="project" value="InterPro"/>
</dbReference>
<dbReference type="InterPro" id="IPR043129">
    <property type="entry name" value="ATPase_NBD"/>
</dbReference>
<evidence type="ECO:0000256" key="10">
    <source>
        <dbReference type="ARBA" id="ARBA00030019"/>
    </source>
</evidence>
<evidence type="ECO:0000313" key="14">
    <source>
        <dbReference type="EMBL" id="AXL20736.1"/>
    </source>
</evidence>
<dbReference type="SUPFAM" id="SSF100920">
    <property type="entry name" value="Heat shock protein 70kD (HSP70), peptide-binding domain"/>
    <property type="match status" value="1"/>
</dbReference>
<keyword evidence="15" id="KW-1185">Reference proteome</keyword>
<comment type="similarity">
    <text evidence="2 13">Belongs to the heat shock protein 70 family.</text>
</comment>
<dbReference type="Gene3D" id="3.90.640.10">
    <property type="entry name" value="Actin, Chain A, domain 4"/>
    <property type="match status" value="1"/>
</dbReference>
<gene>
    <name evidence="14" type="ORF">DKB62_03670</name>
</gene>
<protein>
    <recommendedName>
        <fullName evidence="3">Chaperone protein DnaK</fullName>
    </recommendedName>
    <alternativeName>
        <fullName evidence="4">Chaperone protein dnaK</fullName>
    </alternativeName>
    <alternativeName>
        <fullName evidence="12">HSP70</fullName>
    </alternativeName>
    <alternativeName>
        <fullName evidence="11">Heat shock 70 kDa protein</fullName>
    </alternativeName>
    <alternativeName>
        <fullName evidence="10">Heat shock protein 70</fullName>
    </alternativeName>
</protein>
<dbReference type="PROSITE" id="PS01036">
    <property type="entry name" value="HSP70_3"/>
    <property type="match status" value="1"/>
</dbReference>
<dbReference type="InterPro" id="IPR029047">
    <property type="entry name" value="HSP70_peptide-bd_sf"/>
</dbReference>
<evidence type="ECO:0000256" key="3">
    <source>
        <dbReference type="ARBA" id="ARBA00014415"/>
    </source>
</evidence>
<organism evidence="14 15">
    <name type="scientific">Megasphaera stantonii</name>
    <dbReference type="NCBI Taxonomy" id="2144175"/>
    <lineage>
        <taxon>Bacteria</taxon>
        <taxon>Bacillati</taxon>
        <taxon>Bacillota</taxon>
        <taxon>Negativicutes</taxon>
        <taxon>Veillonellales</taxon>
        <taxon>Veillonellaceae</taxon>
        <taxon>Megasphaera</taxon>
    </lineage>
</organism>
<dbReference type="RefSeq" id="WP_107196601.1">
    <property type="nucleotide sequence ID" value="NZ_CP029462.1"/>
</dbReference>
<evidence type="ECO:0000256" key="6">
    <source>
        <dbReference type="ARBA" id="ARBA00022741"/>
    </source>
</evidence>
<dbReference type="Pfam" id="PF00012">
    <property type="entry name" value="HSP70"/>
    <property type="match status" value="1"/>
</dbReference>
<dbReference type="GO" id="GO:0005524">
    <property type="term" value="F:ATP binding"/>
    <property type="evidence" value="ECO:0007669"/>
    <property type="project" value="UniProtKB-KW"/>
</dbReference>
<evidence type="ECO:0000256" key="2">
    <source>
        <dbReference type="ARBA" id="ARBA00007381"/>
    </source>
</evidence>
<name>A0A346AXZ3_9FIRM</name>
<evidence type="ECO:0000313" key="15">
    <source>
        <dbReference type="Proteomes" id="UP000254337"/>
    </source>
</evidence>
<evidence type="ECO:0000256" key="8">
    <source>
        <dbReference type="ARBA" id="ARBA00023016"/>
    </source>
</evidence>
<dbReference type="Proteomes" id="UP000254337">
    <property type="component" value="Chromosome"/>
</dbReference>
<dbReference type="OrthoDB" id="9766019at2"/>
<evidence type="ECO:0000256" key="11">
    <source>
        <dbReference type="ARBA" id="ARBA00030945"/>
    </source>
</evidence>
<keyword evidence="8" id="KW-0346">Stress response</keyword>
<dbReference type="PANTHER" id="PTHR19375">
    <property type="entry name" value="HEAT SHOCK PROTEIN 70KDA"/>
    <property type="match status" value="1"/>
</dbReference>
<keyword evidence="9" id="KW-0143">Chaperone</keyword>
<dbReference type="PROSITE" id="PS00329">
    <property type="entry name" value="HSP70_2"/>
    <property type="match status" value="1"/>
</dbReference>
<accession>A0A346AXZ3</accession>
<keyword evidence="5" id="KW-0597">Phosphoprotein</keyword>
<comment type="function">
    <text evidence="1">Acts as a chaperone.</text>
</comment>
<dbReference type="Gene3D" id="2.60.34.10">
    <property type="entry name" value="Substrate Binding Domain Of DNAk, Chain A, domain 1"/>
    <property type="match status" value="1"/>
</dbReference>
<dbReference type="KEGG" id="meg:DKB62_03670"/>
<evidence type="ECO:0000256" key="13">
    <source>
        <dbReference type="RuleBase" id="RU003322"/>
    </source>
</evidence>
<keyword evidence="6 13" id="KW-0547">Nucleotide-binding</keyword>
<dbReference type="Gene3D" id="3.30.420.40">
    <property type="match status" value="2"/>
</dbReference>
<evidence type="ECO:0000256" key="12">
    <source>
        <dbReference type="ARBA" id="ARBA00033103"/>
    </source>
</evidence>